<proteinExistence type="predicted"/>
<name>A0A820VHL1_9BILA</name>
<organism evidence="1 2">
    <name type="scientific">Rotaria socialis</name>
    <dbReference type="NCBI Taxonomy" id="392032"/>
    <lineage>
        <taxon>Eukaryota</taxon>
        <taxon>Metazoa</taxon>
        <taxon>Spiralia</taxon>
        <taxon>Gnathifera</taxon>
        <taxon>Rotifera</taxon>
        <taxon>Eurotatoria</taxon>
        <taxon>Bdelloidea</taxon>
        <taxon>Philodinida</taxon>
        <taxon>Philodinidae</taxon>
        <taxon>Rotaria</taxon>
    </lineage>
</organism>
<gene>
    <name evidence="1" type="ORF">TOA249_LOCUS3506</name>
</gene>
<dbReference type="EMBL" id="CAJOBS010000124">
    <property type="protein sequence ID" value="CAF4501844.1"/>
    <property type="molecule type" value="Genomic_DNA"/>
</dbReference>
<evidence type="ECO:0000313" key="2">
    <source>
        <dbReference type="Proteomes" id="UP000663838"/>
    </source>
</evidence>
<comment type="caution">
    <text evidence="1">The sequence shown here is derived from an EMBL/GenBank/DDBJ whole genome shotgun (WGS) entry which is preliminary data.</text>
</comment>
<dbReference type="Proteomes" id="UP000663838">
    <property type="component" value="Unassembled WGS sequence"/>
</dbReference>
<reference evidence="1" key="1">
    <citation type="submission" date="2021-02" db="EMBL/GenBank/DDBJ databases">
        <authorList>
            <person name="Nowell W R."/>
        </authorList>
    </citation>
    <scope>NUCLEOTIDE SEQUENCE</scope>
</reference>
<dbReference type="AlphaFoldDB" id="A0A820VHL1"/>
<sequence>MNGAYYQQQGFGGGAGGFYGGQNAGYSGGQNAGYSGGQNAGYYGGQTAGYLDGQSAGFVGGQTAGFSGSQNASYFGGLSAGSSYAPTASQSVTHSAASYPTGGAAQTDYRLNQSSSSSSGSLVAEGKVQATTASVRVNVVSQQEGDTSVVSVGNSAPVAARRQAQYRRQVIRLPDPPQGPARQVRRRLPTPEPDVLERVYIQRAGPDIIEEITEIPQTPPPRVHEKTVVEPAGPPRVIKRVIRVQGRSAGAASYQQQGGGFVASAGPSVSSFGTGASSSQAQQGVGSYQQAQGAGLGGAGSYGGGFQQQSFGGFQSQAAAPSAGAPNAYCFYV</sequence>
<accession>A0A820VHL1</accession>
<evidence type="ECO:0000313" key="1">
    <source>
        <dbReference type="EMBL" id="CAF4501844.1"/>
    </source>
</evidence>
<protein>
    <submittedName>
        <fullName evidence="1">Uncharacterized protein</fullName>
    </submittedName>
</protein>